<evidence type="ECO:0000259" key="1">
    <source>
        <dbReference type="Pfam" id="PF11706"/>
    </source>
</evidence>
<feature type="domain" description="Zinc finger CGNR" evidence="1">
    <location>
        <begin position="130"/>
        <end position="172"/>
    </location>
</feature>
<gene>
    <name evidence="2" type="ORF">NUM_14970</name>
</gene>
<dbReference type="Proteomes" id="UP000614996">
    <property type="component" value="Unassembled WGS sequence"/>
</dbReference>
<dbReference type="AlphaFoldDB" id="A0A8J4EJV5"/>
<organism evidence="2 3">
    <name type="scientific">Actinocatenispora comari</name>
    <dbReference type="NCBI Taxonomy" id="2807577"/>
    <lineage>
        <taxon>Bacteria</taxon>
        <taxon>Bacillati</taxon>
        <taxon>Actinomycetota</taxon>
        <taxon>Actinomycetes</taxon>
        <taxon>Micromonosporales</taxon>
        <taxon>Micromonosporaceae</taxon>
        <taxon>Actinocatenispora</taxon>
    </lineage>
</organism>
<accession>A0A8J4EJV5</accession>
<sequence>MPITLDAMQPAVLVQLVNEWGTVPRDVAGEADHPFPARPPADLGVPHEHADEQALRRAADLLHPVFASTDPTERVALVVALLTDTGVRPTVLDGADGVRAAWTVGAPAHALVAAAALTLRDHLDRYGSDRLGVCTGRACADVFVDSSPTHDRRFCSVTCQNRARVAAYRQRRRTTS</sequence>
<dbReference type="InterPro" id="IPR010852">
    <property type="entry name" value="ABATE"/>
</dbReference>
<dbReference type="RefSeq" id="WP_207123950.1">
    <property type="nucleotide sequence ID" value="NZ_BOPO01000020.1"/>
</dbReference>
<proteinExistence type="predicted"/>
<dbReference type="Gene3D" id="1.10.3300.10">
    <property type="entry name" value="Jann2411-like domain"/>
    <property type="match status" value="1"/>
</dbReference>
<dbReference type="EMBL" id="BOPO01000020">
    <property type="protein sequence ID" value="GIL26243.1"/>
    <property type="molecule type" value="Genomic_DNA"/>
</dbReference>
<dbReference type="Pfam" id="PF11706">
    <property type="entry name" value="zf-CGNR"/>
    <property type="match status" value="1"/>
</dbReference>
<dbReference type="InterPro" id="IPR021005">
    <property type="entry name" value="Znf_CGNR"/>
</dbReference>
<keyword evidence="3" id="KW-1185">Reference proteome</keyword>
<name>A0A8J4EJV5_9ACTN</name>
<dbReference type="PANTHER" id="PTHR35525">
    <property type="entry name" value="BLL6575 PROTEIN"/>
    <property type="match status" value="1"/>
</dbReference>
<dbReference type="InterPro" id="IPR023286">
    <property type="entry name" value="ABATE_dom_sf"/>
</dbReference>
<evidence type="ECO:0000313" key="2">
    <source>
        <dbReference type="EMBL" id="GIL26243.1"/>
    </source>
</evidence>
<evidence type="ECO:0000313" key="3">
    <source>
        <dbReference type="Proteomes" id="UP000614996"/>
    </source>
</evidence>
<protein>
    <recommendedName>
        <fullName evidence="1">Zinc finger CGNR domain-containing protein</fullName>
    </recommendedName>
</protein>
<dbReference type="SUPFAM" id="SSF160904">
    <property type="entry name" value="Jann2411-like"/>
    <property type="match status" value="1"/>
</dbReference>
<reference evidence="3" key="1">
    <citation type="journal article" date="2021" name="Int. J. Syst. Evol. Microbiol.">
        <title>Actinocatenispora comari sp. nov., an endophytic actinomycete isolated from aerial parts of Comarum salesowianum.</title>
        <authorList>
            <person name="Oyunbileg N."/>
            <person name="Iizaka Y."/>
            <person name="Hamada M."/>
            <person name="Davaapurev B.O."/>
            <person name="Fukumoto A."/>
            <person name="Tsetseg B."/>
            <person name="Kato F."/>
            <person name="Tamura T."/>
            <person name="Batkhuu J."/>
            <person name="Anzai Y."/>
        </authorList>
    </citation>
    <scope>NUCLEOTIDE SEQUENCE [LARGE SCALE GENOMIC DNA]</scope>
    <source>
        <strain evidence="3">NUM-2625</strain>
    </source>
</reference>
<dbReference type="PANTHER" id="PTHR35525:SF3">
    <property type="entry name" value="BLL6575 PROTEIN"/>
    <property type="match status" value="1"/>
</dbReference>
<comment type="caution">
    <text evidence="2">The sequence shown here is derived from an EMBL/GenBank/DDBJ whole genome shotgun (WGS) entry which is preliminary data.</text>
</comment>